<feature type="transmembrane region" description="Helical" evidence="8">
    <location>
        <begin position="477"/>
        <end position="493"/>
    </location>
</feature>
<evidence type="ECO:0000256" key="3">
    <source>
        <dbReference type="ARBA" id="ARBA00022679"/>
    </source>
</evidence>
<feature type="transmembrane region" description="Helical" evidence="8">
    <location>
        <begin position="695"/>
        <end position="712"/>
    </location>
</feature>
<evidence type="ECO:0000256" key="2">
    <source>
        <dbReference type="ARBA" id="ARBA00022475"/>
    </source>
</evidence>
<comment type="similarity">
    <text evidence="7">Belongs to the glycosyltransferase 87 family.</text>
</comment>
<protein>
    <submittedName>
        <fullName evidence="9">Uncharacterized protein DUF2029</fullName>
    </submittedName>
</protein>
<reference evidence="9 10" key="1">
    <citation type="submission" date="2018-05" db="EMBL/GenBank/DDBJ databases">
        <authorList>
            <person name="Goeker M."/>
            <person name="Huntemann M."/>
            <person name="Clum A."/>
            <person name="Pillay M."/>
            <person name="Palaniappan K."/>
            <person name="Varghese N."/>
            <person name="Mikhailova N."/>
            <person name="Stamatis D."/>
            <person name="Reddy T."/>
            <person name="Daum C."/>
            <person name="Shapiro N."/>
            <person name="Ivanova N."/>
            <person name="Kyrpides N."/>
            <person name="Woyke T."/>
        </authorList>
    </citation>
    <scope>NUCLEOTIDE SEQUENCE [LARGE SCALE GENOMIC DNA]</scope>
    <source>
        <strain evidence="9 10">DSM 26524</strain>
    </source>
</reference>
<keyword evidence="2" id="KW-1003">Cell membrane</keyword>
<dbReference type="Pfam" id="PF09594">
    <property type="entry name" value="GT87"/>
    <property type="match status" value="1"/>
</dbReference>
<dbReference type="EMBL" id="QGGY01000017">
    <property type="protein sequence ID" value="PWJ72637.1"/>
    <property type="molecule type" value="Genomic_DNA"/>
</dbReference>
<dbReference type="RefSeq" id="WP_109748383.1">
    <property type="nucleotide sequence ID" value="NZ_JANKBI010000017.1"/>
</dbReference>
<evidence type="ECO:0000256" key="1">
    <source>
        <dbReference type="ARBA" id="ARBA00004651"/>
    </source>
</evidence>
<dbReference type="GO" id="GO:0005886">
    <property type="term" value="C:plasma membrane"/>
    <property type="evidence" value="ECO:0007669"/>
    <property type="project" value="UniProtKB-SubCell"/>
</dbReference>
<dbReference type="AlphaFoldDB" id="A0AB73SZ70"/>
<feature type="transmembrane region" description="Helical" evidence="8">
    <location>
        <begin position="447"/>
        <end position="465"/>
    </location>
</feature>
<keyword evidence="10" id="KW-1185">Reference proteome</keyword>
<dbReference type="Proteomes" id="UP000245412">
    <property type="component" value="Unassembled WGS sequence"/>
</dbReference>
<feature type="transmembrane region" description="Helical" evidence="8">
    <location>
        <begin position="499"/>
        <end position="516"/>
    </location>
</feature>
<feature type="transmembrane region" description="Helical" evidence="8">
    <location>
        <begin position="323"/>
        <end position="340"/>
    </location>
</feature>
<feature type="transmembrane region" description="Helical" evidence="8">
    <location>
        <begin position="724"/>
        <end position="745"/>
    </location>
</feature>
<keyword evidence="3" id="KW-0808">Transferase</keyword>
<evidence type="ECO:0000256" key="5">
    <source>
        <dbReference type="ARBA" id="ARBA00022989"/>
    </source>
</evidence>
<dbReference type="Gene3D" id="2.160.20.110">
    <property type="match status" value="1"/>
</dbReference>
<keyword evidence="5 8" id="KW-1133">Transmembrane helix</keyword>
<feature type="transmembrane region" description="Helical" evidence="8">
    <location>
        <begin position="628"/>
        <end position="648"/>
    </location>
</feature>
<feature type="transmembrane region" description="Helical" evidence="8">
    <location>
        <begin position="561"/>
        <end position="587"/>
    </location>
</feature>
<feature type="transmembrane region" description="Helical" evidence="8">
    <location>
        <begin position="352"/>
        <end position="381"/>
    </location>
</feature>
<organism evidence="9 10">
    <name type="scientific">Murimonas intestini</name>
    <dbReference type="NCBI Taxonomy" id="1337051"/>
    <lineage>
        <taxon>Bacteria</taxon>
        <taxon>Bacillati</taxon>
        <taxon>Bacillota</taxon>
        <taxon>Clostridia</taxon>
        <taxon>Lachnospirales</taxon>
        <taxon>Lachnospiraceae</taxon>
        <taxon>Murimonas</taxon>
    </lineage>
</organism>
<name>A0AB73SZ70_9FIRM</name>
<feature type="transmembrane region" description="Helical" evidence="8">
    <location>
        <begin position="654"/>
        <end position="674"/>
    </location>
</feature>
<evidence type="ECO:0000256" key="8">
    <source>
        <dbReference type="SAM" id="Phobius"/>
    </source>
</evidence>
<feature type="transmembrane region" description="Helical" evidence="8">
    <location>
        <begin position="528"/>
        <end position="549"/>
    </location>
</feature>
<dbReference type="GO" id="GO:0016758">
    <property type="term" value="F:hexosyltransferase activity"/>
    <property type="evidence" value="ECO:0007669"/>
    <property type="project" value="InterPro"/>
</dbReference>
<evidence type="ECO:0000256" key="4">
    <source>
        <dbReference type="ARBA" id="ARBA00022692"/>
    </source>
</evidence>
<evidence type="ECO:0000256" key="6">
    <source>
        <dbReference type="ARBA" id="ARBA00023136"/>
    </source>
</evidence>
<gene>
    <name evidence="9" type="ORF">C7383_117108</name>
</gene>
<dbReference type="InterPro" id="IPR018584">
    <property type="entry name" value="GT87"/>
</dbReference>
<keyword evidence="4 8" id="KW-0812">Transmembrane</keyword>
<evidence type="ECO:0000313" key="9">
    <source>
        <dbReference type="EMBL" id="PWJ72637.1"/>
    </source>
</evidence>
<accession>A0AB73SZ70</accession>
<comment type="caution">
    <text evidence="9">The sequence shown here is derived from an EMBL/GenBank/DDBJ whole genome shotgun (WGS) entry which is preliminary data.</text>
</comment>
<evidence type="ECO:0000256" key="7">
    <source>
        <dbReference type="ARBA" id="ARBA00024033"/>
    </source>
</evidence>
<evidence type="ECO:0000313" key="10">
    <source>
        <dbReference type="Proteomes" id="UP000245412"/>
    </source>
</evidence>
<comment type="subcellular location">
    <subcellularLocation>
        <location evidence="1">Cell membrane</location>
        <topology evidence="1">Multi-pass membrane protein</topology>
    </subcellularLocation>
</comment>
<feature type="transmembrane region" description="Helical" evidence="8">
    <location>
        <begin position="12"/>
        <end position="29"/>
    </location>
</feature>
<proteinExistence type="inferred from homology"/>
<sequence>MKHVMKHWEIVIYTIAVCTILVTIIAIFFDRESITEYYNVKQGSVLEQREDTNKLSSLFAGNGTKKSPYLISTIDDIAKLRDVLVDNIDCEGIYFAQTDDIDVSNEGIWQPISPINGESFFMGEYDGQGHIITNLLLSHENTSFFGKVGGLIKNLGFENITINSDNCAVILNNVVEEHQLSVVNCYIKNVSISQEFFNVGLFANDFSRGTLIHCWSNSNMHFIIDTTMDYASVNYCFYMGDIYDLSRELLIYSENNSNIANITENRISESMNSSMDQIANYGVTGEFYGFQGDSLEKLKFSRQLITINNKENLTILYKFIRNLIIYAGLFALIFLISFVISRKNKINITKWVFYGSLSVCMILTIVYGAMTHGVSIIALLYDGRSDGQLKMFTDFFDCIRPGFTAYTDSQNGISTIYPPLVSVIFGLLNMFIPREELYSSIAARNSQMGTVMIGYVIALAAILFYKTIIKYKRGSKFEIGVFIMLIAFSYPVLHDLERGNVSIFCGMLITVFLFGYRSSSVSKRNIAYIALAVAAGIKIYPALLGILLFREKRTKEIFNCLSIGIIINLIPAIFLNTGFSSIAYMVINAKTMISNNSIIGGKVDLSRLIQIPQKISNSLVLDGIVEHYFLIWIILALLVLIVILYSRIEDWKIFSLAILGIILLSSFSPFYYYIYMLGPLIIFLDSNIRRKKRDILYALLFVGIFMTFASIHKYPLVAFIPEEGVWNMTVIAGCTSVVFFIVLLLEGIYDCLKRLIKCGRWNG</sequence>
<keyword evidence="6 8" id="KW-0472">Membrane</keyword>